<organism evidence="2 3">
    <name type="scientific">Actinoallomurus acaciae</name>
    <dbReference type="NCBI Taxonomy" id="502577"/>
    <lineage>
        <taxon>Bacteria</taxon>
        <taxon>Bacillati</taxon>
        <taxon>Actinomycetota</taxon>
        <taxon>Actinomycetes</taxon>
        <taxon>Streptosporangiales</taxon>
        <taxon>Thermomonosporaceae</taxon>
        <taxon>Actinoallomurus</taxon>
    </lineage>
</organism>
<sequence length="75" mass="8074">MAQTEAFGELLRGYRRAAELTIEDLSSASGVSVRAIGDMERGRSRGPQRRTVAAFADALGLGPVDRRVLEDAARV</sequence>
<reference evidence="2 3" key="1">
    <citation type="submission" date="2024-09" db="EMBL/GenBank/DDBJ databases">
        <authorList>
            <person name="Sun Q."/>
            <person name="Mori K."/>
        </authorList>
    </citation>
    <scope>NUCLEOTIDE SEQUENCE [LARGE SCALE GENOMIC DNA]</scope>
    <source>
        <strain evidence="2 3">TBRC 0563</strain>
    </source>
</reference>
<evidence type="ECO:0000313" key="3">
    <source>
        <dbReference type="Proteomes" id="UP001589627"/>
    </source>
</evidence>
<comment type="caution">
    <text evidence="2">The sequence shown here is derived from an EMBL/GenBank/DDBJ whole genome shotgun (WGS) entry which is preliminary data.</text>
</comment>
<feature type="non-terminal residue" evidence="2">
    <location>
        <position position="75"/>
    </location>
</feature>
<evidence type="ECO:0000313" key="2">
    <source>
        <dbReference type="EMBL" id="MFB9839184.1"/>
    </source>
</evidence>
<feature type="domain" description="HTH cro/C1-type" evidence="1">
    <location>
        <begin position="11"/>
        <end position="67"/>
    </location>
</feature>
<proteinExistence type="predicted"/>
<dbReference type="InterPro" id="IPR001387">
    <property type="entry name" value="Cro/C1-type_HTH"/>
</dbReference>
<dbReference type="EMBL" id="JBHLZP010000655">
    <property type="protein sequence ID" value="MFB9839184.1"/>
    <property type="molecule type" value="Genomic_DNA"/>
</dbReference>
<dbReference type="InterPro" id="IPR010982">
    <property type="entry name" value="Lambda_DNA-bd_dom_sf"/>
</dbReference>
<protein>
    <submittedName>
        <fullName evidence="2">Helix-turn-helix domain-containing protein</fullName>
    </submittedName>
</protein>
<gene>
    <name evidence="2" type="ORF">ACFFNX_44280</name>
</gene>
<accession>A0ABV5YVV4</accession>
<dbReference type="PROSITE" id="PS50943">
    <property type="entry name" value="HTH_CROC1"/>
    <property type="match status" value="1"/>
</dbReference>
<dbReference type="RefSeq" id="WP_378212263.1">
    <property type="nucleotide sequence ID" value="NZ_JBHLZP010000655.1"/>
</dbReference>
<dbReference type="Pfam" id="PF13560">
    <property type="entry name" value="HTH_31"/>
    <property type="match status" value="1"/>
</dbReference>
<dbReference type="SUPFAM" id="SSF47413">
    <property type="entry name" value="lambda repressor-like DNA-binding domains"/>
    <property type="match status" value="1"/>
</dbReference>
<evidence type="ECO:0000259" key="1">
    <source>
        <dbReference type="PROSITE" id="PS50943"/>
    </source>
</evidence>
<dbReference type="SMART" id="SM00530">
    <property type="entry name" value="HTH_XRE"/>
    <property type="match status" value="1"/>
</dbReference>
<dbReference type="Gene3D" id="1.10.260.40">
    <property type="entry name" value="lambda repressor-like DNA-binding domains"/>
    <property type="match status" value="1"/>
</dbReference>
<dbReference type="Proteomes" id="UP001589627">
    <property type="component" value="Unassembled WGS sequence"/>
</dbReference>
<name>A0ABV5YVV4_9ACTN</name>
<dbReference type="CDD" id="cd00093">
    <property type="entry name" value="HTH_XRE"/>
    <property type="match status" value="1"/>
</dbReference>
<keyword evidence="3" id="KW-1185">Reference proteome</keyword>